<keyword evidence="7" id="KW-0539">Nucleus</keyword>
<evidence type="ECO:0000256" key="4">
    <source>
        <dbReference type="ARBA" id="ARBA00023015"/>
    </source>
</evidence>
<gene>
    <name evidence="10" type="ORF">BBJ29_007511</name>
</gene>
<dbReference type="Proteomes" id="UP000284657">
    <property type="component" value="Unassembled WGS sequence"/>
</dbReference>
<proteinExistence type="inferred from homology"/>
<feature type="compositionally biased region" description="Basic and acidic residues" evidence="8">
    <location>
        <begin position="73"/>
        <end position="97"/>
    </location>
</feature>
<dbReference type="SUPFAM" id="SSF68906">
    <property type="entry name" value="SAP domain"/>
    <property type="match status" value="1"/>
</dbReference>
<dbReference type="Pfam" id="PF02037">
    <property type="entry name" value="SAP"/>
    <property type="match status" value="1"/>
</dbReference>
<dbReference type="GO" id="GO:0071013">
    <property type="term" value="C:catalytic step 2 spliceosome"/>
    <property type="evidence" value="ECO:0007669"/>
    <property type="project" value="TreeGrafter"/>
</dbReference>
<name>A0A421FUY3_9STRA</name>
<evidence type="ECO:0000256" key="7">
    <source>
        <dbReference type="ARBA" id="ARBA00023242"/>
    </source>
</evidence>
<dbReference type="InterPro" id="IPR039853">
    <property type="entry name" value="Pinin"/>
</dbReference>
<dbReference type="PROSITE" id="PS50800">
    <property type="entry name" value="SAP"/>
    <property type="match status" value="1"/>
</dbReference>
<feature type="compositionally biased region" description="Basic and acidic residues" evidence="8">
    <location>
        <begin position="302"/>
        <end position="311"/>
    </location>
</feature>
<dbReference type="SMART" id="SM00513">
    <property type="entry name" value="SAP"/>
    <property type="match status" value="1"/>
</dbReference>
<comment type="caution">
    <text evidence="10">The sequence shown here is derived from an EMBL/GenBank/DDBJ whole genome shotgun (WGS) entry which is preliminary data.</text>
</comment>
<comment type="subcellular location">
    <subcellularLocation>
        <location evidence="1">Nucleus</location>
    </subcellularLocation>
</comment>
<comment type="similarity">
    <text evidence="2">Belongs to the pinin family.</text>
</comment>
<evidence type="ECO:0000256" key="3">
    <source>
        <dbReference type="ARBA" id="ARBA00022664"/>
    </source>
</evidence>
<evidence type="ECO:0000256" key="1">
    <source>
        <dbReference type="ARBA" id="ARBA00004123"/>
    </source>
</evidence>
<accession>A0A421FUY3</accession>
<feature type="compositionally biased region" description="Basic and acidic residues" evidence="8">
    <location>
        <begin position="214"/>
        <end position="235"/>
    </location>
</feature>
<keyword evidence="6" id="KW-0508">mRNA splicing</keyword>
<dbReference type="PANTHER" id="PTHR12707:SF0">
    <property type="entry name" value="PININ"/>
    <property type="match status" value="1"/>
</dbReference>
<dbReference type="Gene3D" id="1.10.720.30">
    <property type="entry name" value="SAP domain"/>
    <property type="match status" value="1"/>
</dbReference>
<feature type="domain" description="SAP" evidence="9">
    <location>
        <begin position="367"/>
        <end position="401"/>
    </location>
</feature>
<dbReference type="EMBL" id="MBAD02001743">
    <property type="protein sequence ID" value="RLN52135.1"/>
    <property type="molecule type" value="Genomic_DNA"/>
</dbReference>
<protein>
    <recommendedName>
        <fullName evidence="9">SAP domain-containing protein</fullName>
    </recommendedName>
</protein>
<evidence type="ECO:0000256" key="6">
    <source>
        <dbReference type="ARBA" id="ARBA00023187"/>
    </source>
</evidence>
<dbReference type="Pfam" id="PF04696">
    <property type="entry name" value="Pinin_SDK_memA"/>
    <property type="match status" value="1"/>
</dbReference>
<evidence type="ECO:0000256" key="8">
    <source>
        <dbReference type="SAM" id="MobiDB-lite"/>
    </source>
</evidence>
<dbReference type="InterPro" id="IPR006786">
    <property type="entry name" value="Pinin_SDK_MemA"/>
</dbReference>
<evidence type="ECO:0000313" key="11">
    <source>
        <dbReference type="Proteomes" id="UP000284657"/>
    </source>
</evidence>
<keyword evidence="3" id="KW-0507">mRNA processing</keyword>
<feature type="region of interest" description="Disordered" evidence="8">
    <location>
        <begin position="214"/>
        <end position="344"/>
    </location>
</feature>
<reference evidence="10 11" key="1">
    <citation type="submission" date="2018-07" db="EMBL/GenBank/DDBJ databases">
        <title>Genome sequencing of oomycete isolates from Chile give support for New Zealand origin for Phytophthora kernoviae and make available the first Nothophytophthora sp. genome.</title>
        <authorList>
            <person name="Studholme D.J."/>
            <person name="Sanfuentes E."/>
            <person name="Panda P."/>
            <person name="Hill R."/>
            <person name="Sambles C."/>
            <person name="Grant M."/>
            <person name="Williams N.M."/>
            <person name="Mcdougal R.L."/>
        </authorList>
    </citation>
    <scope>NUCLEOTIDE SEQUENCE [LARGE SCALE GENOMIC DNA]</scope>
    <source>
        <strain evidence="10">Chile7</strain>
    </source>
</reference>
<sequence length="408" mass="45952">MESADERALRRELQELAKKREVLEKSTTTSADNEHAQQRKQRAVAPYAQKEGIARSRRMFGALMGHLGKAKERIQKDTDLFKRQDSKQQEAEQREKLQSQNLETRARREAEVTRLEALLERTELDRSEQIARAKLDHLQMVRKSQHQAKFLVTVASPPIYYLPVRHTKDTEDLLAASMEACEAKMKASSRTHDEKLRKLETEFAIKLEQLREELEVARKDEEEKVEEKPNDKEDAMEVEEDAVSPRKEAANEDMAALSALPAVSAMEVEETVQESVSGSDLGDSPVEKSHDKTDGPNDDDGEVRSDSRSGDEESQSATQANKEQAPERTNQENVAAEEDYEKPEKAVVEVVTPAGADKAKMASTANVDAMKVAELRKELKKRGLDTKGLKAVLVQRLKAAIHEENESQ</sequence>
<feature type="region of interest" description="Disordered" evidence="8">
    <location>
        <begin position="73"/>
        <end position="109"/>
    </location>
</feature>
<feature type="region of interest" description="Disordered" evidence="8">
    <location>
        <begin position="18"/>
        <end position="47"/>
    </location>
</feature>
<dbReference type="PANTHER" id="PTHR12707">
    <property type="entry name" value="PINN"/>
    <property type="match status" value="1"/>
</dbReference>
<keyword evidence="4" id="KW-0805">Transcription regulation</keyword>
<keyword evidence="5" id="KW-0804">Transcription</keyword>
<evidence type="ECO:0000259" key="9">
    <source>
        <dbReference type="PROSITE" id="PS50800"/>
    </source>
</evidence>
<dbReference type="InterPro" id="IPR036361">
    <property type="entry name" value="SAP_dom_sf"/>
</dbReference>
<evidence type="ECO:0000256" key="2">
    <source>
        <dbReference type="ARBA" id="ARBA00010386"/>
    </source>
</evidence>
<dbReference type="GO" id="GO:0008380">
    <property type="term" value="P:RNA splicing"/>
    <property type="evidence" value="ECO:0007669"/>
    <property type="project" value="UniProtKB-KW"/>
</dbReference>
<dbReference type="GO" id="GO:0006397">
    <property type="term" value="P:mRNA processing"/>
    <property type="evidence" value="ECO:0007669"/>
    <property type="project" value="UniProtKB-KW"/>
</dbReference>
<evidence type="ECO:0000256" key="5">
    <source>
        <dbReference type="ARBA" id="ARBA00023163"/>
    </source>
</evidence>
<organism evidence="10 11">
    <name type="scientific">Phytophthora kernoviae</name>
    <dbReference type="NCBI Taxonomy" id="325452"/>
    <lineage>
        <taxon>Eukaryota</taxon>
        <taxon>Sar</taxon>
        <taxon>Stramenopiles</taxon>
        <taxon>Oomycota</taxon>
        <taxon>Peronosporomycetes</taxon>
        <taxon>Peronosporales</taxon>
        <taxon>Peronosporaceae</taxon>
        <taxon>Phytophthora</taxon>
    </lineage>
</organism>
<dbReference type="InterPro" id="IPR003034">
    <property type="entry name" value="SAP_dom"/>
</dbReference>
<dbReference type="AlphaFoldDB" id="A0A421FUY3"/>
<evidence type="ECO:0000313" key="10">
    <source>
        <dbReference type="EMBL" id="RLN52135.1"/>
    </source>
</evidence>
<feature type="compositionally biased region" description="Basic and acidic residues" evidence="8">
    <location>
        <begin position="285"/>
        <end position="295"/>
    </location>
</feature>